<dbReference type="EMBL" id="JACHIW010000001">
    <property type="protein sequence ID" value="MBB5153502.1"/>
    <property type="molecule type" value="Genomic_DNA"/>
</dbReference>
<name>A0A840PT86_9PSEU</name>
<sequence length="166" mass="18440">MTAAWLGESVRDRHGCPGVTAFLVTRFGSVPINREIRRHNECAERPLRFVAALEPDCIETAFTDEAPLTIADLRPGFDDAPAYRRMRMEGEFMAAPIFKAFDAIAHIPTTTIADLRPGFDDAPAYRRMRMEGEFMAAPIFKAFDAIAHIPTTTIAKSALAKPDSRN</sequence>
<keyword evidence="2" id="KW-1185">Reference proteome</keyword>
<dbReference type="RefSeq" id="WP_184724340.1">
    <property type="nucleotide sequence ID" value="NZ_JACHIW010000001.1"/>
</dbReference>
<evidence type="ECO:0000313" key="1">
    <source>
        <dbReference type="EMBL" id="MBB5153502.1"/>
    </source>
</evidence>
<comment type="caution">
    <text evidence="1">The sequence shown here is derived from an EMBL/GenBank/DDBJ whole genome shotgun (WGS) entry which is preliminary data.</text>
</comment>
<accession>A0A840PT86</accession>
<reference evidence="1 2" key="1">
    <citation type="submission" date="2020-08" db="EMBL/GenBank/DDBJ databases">
        <title>Sequencing the genomes of 1000 actinobacteria strains.</title>
        <authorList>
            <person name="Klenk H.-P."/>
        </authorList>
    </citation>
    <scope>NUCLEOTIDE SEQUENCE [LARGE SCALE GENOMIC DNA]</scope>
    <source>
        <strain evidence="1 2">DSM 45584</strain>
    </source>
</reference>
<proteinExistence type="predicted"/>
<protein>
    <submittedName>
        <fullName evidence="1">Uncharacterized protein</fullName>
    </submittedName>
</protein>
<gene>
    <name evidence="1" type="ORF">BJ970_001036</name>
</gene>
<organism evidence="1 2">
    <name type="scientific">Saccharopolyspora phatthalungensis</name>
    <dbReference type="NCBI Taxonomy" id="664693"/>
    <lineage>
        <taxon>Bacteria</taxon>
        <taxon>Bacillati</taxon>
        <taxon>Actinomycetota</taxon>
        <taxon>Actinomycetes</taxon>
        <taxon>Pseudonocardiales</taxon>
        <taxon>Pseudonocardiaceae</taxon>
        <taxon>Saccharopolyspora</taxon>
    </lineage>
</organism>
<dbReference type="AlphaFoldDB" id="A0A840PT86"/>
<dbReference type="Proteomes" id="UP000584374">
    <property type="component" value="Unassembled WGS sequence"/>
</dbReference>
<evidence type="ECO:0000313" key="2">
    <source>
        <dbReference type="Proteomes" id="UP000584374"/>
    </source>
</evidence>